<name>A0A9P4HVK6_9PEZI</name>
<keyword evidence="6 12" id="KW-0378">Hydrolase</keyword>
<keyword evidence="10" id="KW-0624">Polysaccharide degradation</keyword>
<dbReference type="PANTHER" id="PTHR31316:SF0">
    <property type="entry name" value="SECRETED BETA-GLUCOSIDASE SIM1-RELATED"/>
    <property type="match status" value="1"/>
</dbReference>
<accession>A0A9P4HVK6</accession>
<evidence type="ECO:0000256" key="1">
    <source>
        <dbReference type="ARBA" id="ARBA00004191"/>
    </source>
</evidence>
<keyword evidence="7" id="KW-0119">Carbohydrate metabolism</keyword>
<sequence>ISSAAAPATTVLSVSSAVASGAFYQTSTPSEPSSSSSPIPAQTSSAPSASNPESPSASGIHANFPSGSIKCTDFPSDFGATPLYNQGLGGWIGIQKAGTIESDGALNNIETMVSDLCTDGNCCQEGDYCSYACPPGYQKSQWPKVQGETGQSVGGIQCQNGYLTLTNPEYHTLCIPGVDAVTVKVENKLPGNASICRTDYPGTEGMYIPLGTVSGETYPLTVPDGSTYYHWEGKSTSAQYYVNNLNVSPGDGCIWGDGSEPVGNWAPLVIGAGYSQGQAWLSLMPNHPTTYANLDFTIEIVGDNVSNTCRYSKGQYCS</sequence>
<evidence type="ECO:0000256" key="7">
    <source>
        <dbReference type="ARBA" id="ARBA00023277"/>
    </source>
</evidence>
<dbReference type="InterPro" id="IPR005556">
    <property type="entry name" value="SUN"/>
</dbReference>
<dbReference type="GO" id="GO:0009986">
    <property type="term" value="C:cell surface"/>
    <property type="evidence" value="ECO:0007669"/>
    <property type="project" value="TreeGrafter"/>
</dbReference>
<gene>
    <name evidence="12" type="ORF">K490DRAFT_3866</name>
</gene>
<evidence type="ECO:0000256" key="10">
    <source>
        <dbReference type="ARBA" id="ARBA00023326"/>
    </source>
</evidence>
<evidence type="ECO:0000256" key="4">
    <source>
        <dbReference type="ARBA" id="ARBA00022525"/>
    </source>
</evidence>
<keyword evidence="13" id="KW-1185">Reference proteome</keyword>
<organism evidence="12 13">
    <name type="scientific">Saccharata proteae CBS 121410</name>
    <dbReference type="NCBI Taxonomy" id="1314787"/>
    <lineage>
        <taxon>Eukaryota</taxon>
        <taxon>Fungi</taxon>
        <taxon>Dikarya</taxon>
        <taxon>Ascomycota</taxon>
        <taxon>Pezizomycotina</taxon>
        <taxon>Dothideomycetes</taxon>
        <taxon>Dothideomycetes incertae sedis</taxon>
        <taxon>Botryosphaeriales</taxon>
        <taxon>Saccharataceae</taxon>
        <taxon>Saccharata</taxon>
    </lineage>
</organism>
<feature type="non-terminal residue" evidence="12">
    <location>
        <position position="1"/>
    </location>
</feature>
<dbReference type="PANTHER" id="PTHR31316">
    <property type="entry name" value="BETA-GLUCOSIDASE-LIKE PROTEIN NCA3, MITOCHONDRIAL-RELATED"/>
    <property type="match status" value="1"/>
</dbReference>
<evidence type="ECO:0000256" key="3">
    <source>
        <dbReference type="ARBA" id="ARBA00022512"/>
    </source>
</evidence>
<protein>
    <submittedName>
        <fullName evidence="12">Glycoside hydrolase family 132 protein</fullName>
    </submittedName>
</protein>
<dbReference type="EMBL" id="ML978720">
    <property type="protein sequence ID" value="KAF2087266.1"/>
    <property type="molecule type" value="Genomic_DNA"/>
</dbReference>
<evidence type="ECO:0000256" key="8">
    <source>
        <dbReference type="ARBA" id="ARBA00023295"/>
    </source>
</evidence>
<evidence type="ECO:0000256" key="11">
    <source>
        <dbReference type="SAM" id="MobiDB-lite"/>
    </source>
</evidence>
<dbReference type="GO" id="GO:0016798">
    <property type="term" value="F:hydrolase activity, acting on glycosyl bonds"/>
    <property type="evidence" value="ECO:0007669"/>
    <property type="project" value="UniProtKB-KW"/>
</dbReference>
<keyword evidence="5" id="KW-0732">Signal</keyword>
<comment type="similarity">
    <text evidence="2">Belongs to the SUN family.</text>
</comment>
<keyword evidence="4" id="KW-0964">Secreted</keyword>
<dbReference type="GO" id="GO:0000272">
    <property type="term" value="P:polysaccharide catabolic process"/>
    <property type="evidence" value="ECO:0007669"/>
    <property type="project" value="UniProtKB-KW"/>
</dbReference>
<comment type="caution">
    <text evidence="12">The sequence shown here is derived from an EMBL/GenBank/DDBJ whole genome shotgun (WGS) entry which is preliminary data.</text>
</comment>
<keyword evidence="9" id="KW-0961">Cell wall biogenesis/degradation</keyword>
<evidence type="ECO:0000313" key="12">
    <source>
        <dbReference type="EMBL" id="KAF2087266.1"/>
    </source>
</evidence>
<keyword evidence="8" id="KW-0326">Glycosidase</keyword>
<evidence type="ECO:0000313" key="13">
    <source>
        <dbReference type="Proteomes" id="UP000799776"/>
    </source>
</evidence>
<evidence type="ECO:0000256" key="9">
    <source>
        <dbReference type="ARBA" id="ARBA00023316"/>
    </source>
</evidence>
<evidence type="ECO:0000256" key="5">
    <source>
        <dbReference type="ARBA" id="ARBA00022729"/>
    </source>
</evidence>
<proteinExistence type="inferred from homology"/>
<evidence type="ECO:0000256" key="6">
    <source>
        <dbReference type="ARBA" id="ARBA00022801"/>
    </source>
</evidence>
<reference evidence="12" key="1">
    <citation type="journal article" date="2020" name="Stud. Mycol.">
        <title>101 Dothideomycetes genomes: a test case for predicting lifestyles and emergence of pathogens.</title>
        <authorList>
            <person name="Haridas S."/>
            <person name="Albert R."/>
            <person name="Binder M."/>
            <person name="Bloem J."/>
            <person name="Labutti K."/>
            <person name="Salamov A."/>
            <person name="Andreopoulos B."/>
            <person name="Baker S."/>
            <person name="Barry K."/>
            <person name="Bills G."/>
            <person name="Bluhm B."/>
            <person name="Cannon C."/>
            <person name="Castanera R."/>
            <person name="Culley D."/>
            <person name="Daum C."/>
            <person name="Ezra D."/>
            <person name="Gonzalez J."/>
            <person name="Henrissat B."/>
            <person name="Kuo A."/>
            <person name="Liang C."/>
            <person name="Lipzen A."/>
            <person name="Lutzoni F."/>
            <person name="Magnuson J."/>
            <person name="Mondo S."/>
            <person name="Nolan M."/>
            <person name="Ohm R."/>
            <person name="Pangilinan J."/>
            <person name="Park H.-J."/>
            <person name="Ramirez L."/>
            <person name="Alfaro M."/>
            <person name="Sun H."/>
            <person name="Tritt A."/>
            <person name="Yoshinaga Y."/>
            <person name="Zwiers L.-H."/>
            <person name="Turgeon B."/>
            <person name="Goodwin S."/>
            <person name="Spatafora J."/>
            <person name="Crous P."/>
            <person name="Grigoriev I."/>
        </authorList>
    </citation>
    <scope>NUCLEOTIDE SEQUENCE</scope>
    <source>
        <strain evidence="12">CBS 121410</strain>
    </source>
</reference>
<keyword evidence="3" id="KW-0134">Cell wall</keyword>
<dbReference type="AlphaFoldDB" id="A0A9P4HVK6"/>
<dbReference type="GO" id="GO:0031505">
    <property type="term" value="P:fungal-type cell wall organization"/>
    <property type="evidence" value="ECO:0007669"/>
    <property type="project" value="TreeGrafter"/>
</dbReference>
<dbReference type="Proteomes" id="UP000799776">
    <property type="component" value="Unassembled WGS sequence"/>
</dbReference>
<dbReference type="InterPro" id="IPR051526">
    <property type="entry name" value="Beta-Glucosidase_SUN"/>
</dbReference>
<feature type="non-terminal residue" evidence="12">
    <location>
        <position position="318"/>
    </location>
</feature>
<dbReference type="OrthoDB" id="5339822at2759"/>
<dbReference type="GO" id="GO:0009277">
    <property type="term" value="C:fungal-type cell wall"/>
    <property type="evidence" value="ECO:0007669"/>
    <property type="project" value="TreeGrafter"/>
</dbReference>
<comment type="subcellular location">
    <subcellularLocation>
        <location evidence="1">Secreted</location>
        <location evidence="1">Cell wall</location>
    </subcellularLocation>
</comment>
<feature type="compositionally biased region" description="Low complexity" evidence="11">
    <location>
        <begin position="24"/>
        <end position="58"/>
    </location>
</feature>
<dbReference type="Pfam" id="PF03856">
    <property type="entry name" value="SUN"/>
    <property type="match status" value="1"/>
</dbReference>
<feature type="region of interest" description="Disordered" evidence="11">
    <location>
        <begin position="24"/>
        <end position="59"/>
    </location>
</feature>
<evidence type="ECO:0000256" key="2">
    <source>
        <dbReference type="ARBA" id="ARBA00010579"/>
    </source>
</evidence>